<keyword evidence="1" id="KW-0812">Transmembrane</keyword>
<feature type="transmembrane region" description="Helical" evidence="1">
    <location>
        <begin position="44"/>
        <end position="64"/>
    </location>
</feature>
<keyword evidence="1" id="KW-1133">Transmembrane helix</keyword>
<dbReference type="InterPro" id="IPR021320">
    <property type="entry name" value="DUF2905"/>
</dbReference>
<dbReference type="EMBL" id="QPMH01000004">
    <property type="protein sequence ID" value="RDD62843.1"/>
    <property type="molecule type" value="Genomic_DNA"/>
</dbReference>
<evidence type="ECO:0000256" key="1">
    <source>
        <dbReference type="SAM" id="Phobius"/>
    </source>
</evidence>
<dbReference type="PANTHER" id="PTHR36443">
    <property type="entry name" value="BSR5223 PROTEIN"/>
    <property type="match status" value="1"/>
</dbReference>
<dbReference type="AlphaFoldDB" id="A0A369TBZ7"/>
<keyword evidence="3" id="KW-1185">Reference proteome</keyword>
<reference evidence="2 3" key="1">
    <citation type="submission" date="2018-07" db="EMBL/GenBank/DDBJ databases">
        <title>Venubactetium sediminum gen. nov., sp. nov., isolated from a marine solar saltern.</title>
        <authorList>
            <person name="Wang S."/>
        </authorList>
    </citation>
    <scope>NUCLEOTIDE SEQUENCE [LARGE SCALE GENOMIC DNA]</scope>
    <source>
        <strain evidence="2 3">WD2A32</strain>
    </source>
</reference>
<organism evidence="2 3">
    <name type="scientific">Ferruginivarius sediminum</name>
    <dbReference type="NCBI Taxonomy" id="2661937"/>
    <lineage>
        <taxon>Bacteria</taxon>
        <taxon>Pseudomonadati</taxon>
        <taxon>Pseudomonadota</taxon>
        <taxon>Alphaproteobacteria</taxon>
        <taxon>Rhodospirillales</taxon>
        <taxon>Rhodospirillaceae</taxon>
        <taxon>Ferruginivarius</taxon>
    </lineage>
</organism>
<sequence>MSRFLITLGLILLVAGLLWPLVQKLGLGRLPGDIVIERDNFTVYIPLGTSILISLAVSLVLWLLSR</sequence>
<dbReference type="Pfam" id="PF11146">
    <property type="entry name" value="DUF2905"/>
    <property type="match status" value="1"/>
</dbReference>
<comment type="caution">
    <text evidence="2">The sequence shown here is derived from an EMBL/GenBank/DDBJ whole genome shotgun (WGS) entry which is preliminary data.</text>
</comment>
<keyword evidence="1" id="KW-0472">Membrane</keyword>
<evidence type="ECO:0000313" key="2">
    <source>
        <dbReference type="EMBL" id="RDD62843.1"/>
    </source>
</evidence>
<dbReference type="PANTHER" id="PTHR36443:SF1">
    <property type="entry name" value="BSR5223 PROTEIN"/>
    <property type="match status" value="1"/>
</dbReference>
<dbReference type="RefSeq" id="WP_114581418.1">
    <property type="nucleotide sequence ID" value="NZ_QPMH01000004.1"/>
</dbReference>
<accession>A0A369TBZ7</accession>
<proteinExistence type="predicted"/>
<evidence type="ECO:0000313" key="3">
    <source>
        <dbReference type="Proteomes" id="UP000253941"/>
    </source>
</evidence>
<protein>
    <submittedName>
        <fullName evidence="2">DUF2905 domain-containing protein</fullName>
    </submittedName>
</protein>
<dbReference type="Proteomes" id="UP000253941">
    <property type="component" value="Unassembled WGS sequence"/>
</dbReference>
<name>A0A369TBZ7_9PROT</name>
<gene>
    <name evidence="2" type="ORF">DRB17_06710</name>
</gene>